<proteinExistence type="predicted"/>
<evidence type="ECO:0000256" key="1">
    <source>
        <dbReference type="SAM" id="MobiDB-lite"/>
    </source>
</evidence>
<organism evidence="3 4">
    <name type="scientific">Ramalina farinacea</name>
    <dbReference type="NCBI Taxonomy" id="258253"/>
    <lineage>
        <taxon>Eukaryota</taxon>
        <taxon>Fungi</taxon>
        <taxon>Dikarya</taxon>
        <taxon>Ascomycota</taxon>
        <taxon>Pezizomycotina</taxon>
        <taxon>Lecanoromycetes</taxon>
        <taxon>OSLEUM clade</taxon>
        <taxon>Lecanoromycetidae</taxon>
        <taxon>Lecanorales</taxon>
        <taxon>Lecanorineae</taxon>
        <taxon>Ramalinaceae</taxon>
        <taxon>Ramalina</taxon>
    </lineage>
</organism>
<dbReference type="Gene3D" id="2.130.10.10">
    <property type="entry name" value="YVTN repeat-like/Quinoprotein amine dehydrogenase"/>
    <property type="match status" value="1"/>
</dbReference>
<dbReference type="AlphaFoldDB" id="A0AA43QJ17"/>
<comment type="caution">
    <text evidence="3">The sequence shown here is derived from an EMBL/GenBank/DDBJ whole genome shotgun (WGS) entry which is preliminary data.</text>
</comment>
<feature type="compositionally biased region" description="Basic and acidic residues" evidence="1">
    <location>
        <begin position="139"/>
        <end position="148"/>
    </location>
</feature>
<dbReference type="InterPro" id="IPR015943">
    <property type="entry name" value="WD40/YVTN_repeat-like_dom_sf"/>
</dbReference>
<feature type="compositionally biased region" description="Basic and acidic residues" evidence="1">
    <location>
        <begin position="167"/>
        <end position="176"/>
    </location>
</feature>
<dbReference type="InterPro" id="IPR036322">
    <property type="entry name" value="WD40_repeat_dom_sf"/>
</dbReference>
<keyword evidence="2" id="KW-0812">Transmembrane</keyword>
<sequence length="475" mass="52058">MPPPVVDRANKSRLKLSPSAGGSKDPLRPPAPCTDARVSPFSTPPSSDESDMVDRSSNPIKTSQAPIGPNSRRTAYPIRSGSMPHDSPLDIKHSKLDKADQRSKPSLPLRKQIGTQQHGFEVHRNAPTAPTSQAASSHRPTDAPRLKEPTFLPPPKRIAVASPPKVPIRDSARKQESNLQGKQIDTVGPTGGTRASDTLDSPDPSRLNRRFPYCSTGPRAIHVGRDARLFDACGTYVCAIGHFAEVWDVATGESVFNIGQYDRDVRYTAIAFKPSHKSADEGSRVWLGTSHGNLQEVDILSRSITSTRTGPHERREIVRIHRHQNAMWTIDDGGKLCTWLGQTDGLPSLHGTPNVHHVQKNHTCSLTIEDRLWLASGKEVWIYRPGARVEEDFTTLQKPLSQPHIGFITSSAIVNSQMDRAYFGHTDGKISVYSVNNYNCLAIVDSNGYKIHSLAGAGSLLWAALSIGMIYVFDT</sequence>
<protein>
    <submittedName>
        <fullName evidence="3">Uncharacterized protein</fullName>
    </submittedName>
</protein>
<accession>A0AA43QJ17</accession>
<name>A0AA43QJ17_9LECA</name>
<dbReference type="SUPFAM" id="SSF50978">
    <property type="entry name" value="WD40 repeat-like"/>
    <property type="match status" value="1"/>
</dbReference>
<gene>
    <name evidence="3" type="ORF">OHK93_003975</name>
</gene>
<feature type="region of interest" description="Disordered" evidence="1">
    <location>
        <begin position="1"/>
        <end position="210"/>
    </location>
</feature>
<evidence type="ECO:0000313" key="4">
    <source>
        <dbReference type="Proteomes" id="UP001161017"/>
    </source>
</evidence>
<keyword evidence="2" id="KW-1133">Transmembrane helix</keyword>
<feature type="compositionally biased region" description="Polar residues" evidence="1">
    <location>
        <begin position="55"/>
        <end position="65"/>
    </location>
</feature>
<evidence type="ECO:0000256" key="2">
    <source>
        <dbReference type="SAM" id="Phobius"/>
    </source>
</evidence>
<feature type="transmembrane region" description="Helical" evidence="2">
    <location>
        <begin position="454"/>
        <end position="473"/>
    </location>
</feature>
<keyword evidence="4" id="KW-1185">Reference proteome</keyword>
<dbReference type="Proteomes" id="UP001161017">
    <property type="component" value="Unassembled WGS sequence"/>
</dbReference>
<feature type="compositionally biased region" description="Low complexity" evidence="1">
    <location>
        <begin position="126"/>
        <end position="137"/>
    </location>
</feature>
<feature type="compositionally biased region" description="Basic and acidic residues" evidence="1">
    <location>
        <begin position="87"/>
        <end position="103"/>
    </location>
</feature>
<keyword evidence="2" id="KW-0472">Membrane</keyword>
<dbReference type="EMBL" id="JAPUFD010000002">
    <property type="protein sequence ID" value="MDI1485786.1"/>
    <property type="molecule type" value="Genomic_DNA"/>
</dbReference>
<feature type="non-terminal residue" evidence="3">
    <location>
        <position position="475"/>
    </location>
</feature>
<evidence type="ECO:0000313" key="3">
    <source>
        <dbReference type="EMBL" id="MDI1485786.1"/>
    </source>
</evidence>
<reference evidence="3" key="1">
    <citation type="journal article" date="2023" name="Genome Biol. Evol.">
        <title>First Whole Genome Sequence and Flow Cytometry Genome Size Data for the Lichen-Forming Fungus Ramalina farinacea (Ascomycota).</title>
        <authorList>
            <person name="Llewellyn T."/>
            <person name="Mian S."/>
            <person name="Hill R."/>
            <person name="Leitch I.J."/>
            <person name="Gaya E."/>
        </authorList>
    </citation>
    <scope>NUCLEOTIDE SEQUENCE</scope>
    <source>
        <strain evidence="3">LIQ254RAFAR</strain>
    </source>
</reference>